<dbReference type="InterPro" id="IPR014710">
    <property type="entry name" value="RmlC-like_jellyroll"/>
</dbReference>
<dbReference type="GO" id="GO:0019310">
    <property type="term" value="P:inositol catabolic process"/>
    <property type="evidence" value="ECO:0007669"/>
    <property type="project" value="UniProtKB-UniRule"/>
</dbReference>
<accession>A0A938XWX4</accession>
<evidence type="ECO:0000313" key="3">
    <source>
        <dbReference type="EMBL" id="MBM7589190.1"/>
    </source>
</evidence>
<keyword evidence="4" id="KW-1185">Reference proteome</keyword>
<dbReference type="GO" id="GO:0102482">
    <property type="term" value="F:5-deoxy-D-glucuronate isomerase activity"/>
    <property type="evidence" value="ECO:0007669"/>
    <property type="project" value="UniProtKB-EC"/>
</dbReference>
<keyword evidence="1 3" id="KW-0413">Isomerase</keyword>
<dbReference type="Pfam" id="PF04962">
    <property type="entry name" value="KduI"/>
    <property type="match status" value="1"/>
</dbReference>
<evidence type="ECO:0000256" key="1">
    <source>
        <dbReference type="ARBA" id="ARBA00023235"/>
    </source>
</evidence>
<dbReference type="GO" id="GO:0008880">
    <property type="term" value="F:glucuronate isomerase activity"/>
    <property type="evidence" value="ECO:0007669"/>
    <property type="project" value="InterPro"/>
</dbReference>
<reference evidence="3" key="1">
    <citation type="submission" date="2021-01" db="EMBL/GenBank/DDBJ databases">
        <title>Genomic Encyclopedia of Type Strains, Phase IV (KMG-IV): sequencing the most valuable type-strain genomes for metagenomic binning, comparative biology and taxonomic classification.</title>
        <authorList>
            <person name="Goeker M."/>
        </authorList>
    </citation>
    <scope>NUCLEOTIDE SEQUENCE</scope>
    <source>
        <strain evidence="3">DSM 25523</strain>
    </source>
</reference>
<dbReference type="PANTHER" id="PTHR39193:SF1">
    <property type="entry name" value="5-DEOXY-GLUCURONATE ISOMERASE"/>
    <property type="match status" value="1"/>
</dbReference>
<dbReference type="EMBL" id="JAFBEB010000002">
    <property type="protein sequence ID" value="MBM7589190.1"/>
    <property type="molecule type" value="Genomic_DNA"/>
</dbReference>
<dbReference type="EC" id="5.3.1.30" evidence="2"/>
<proteinExistence type="predicted"/>
<dbReference type="Proteomes" id="UP000717624">
    <property type="component" value="Unassembled WGS sequence"/>
</dbReference>
<dbReference type="NCBIfam" id="TIGR04378">
    <property type="entry name" value="myo_inos_iolB"/>
    <property type="match status" value="1"/>
</dbReference>
<evidence type="ECO:0000313" key="4">
    <source>
        <dbReference type="Proteomes" id="UP000717624"/>
    </source>
</evidence>
<sequence length="279" mass="31759">MSRLIVPRQKRDETGRVSLVTPEMAGWNYVGFEVYQLERGQSLRKETGAQEACLVLLSGKADVSTRREKWRSLGQRMDVFEKLPPYSVYVPPQDHYQVEALTNLEVAVCLAPGKGTYPARMISPEDVGVELRGAGNIERLVHNILPEQQPADSLLVVEVFTPEGNWSSYPPHKHDQERLPEESYLEETYYHLINPQGGFAVQRVYTDDRSLDEQLLVSNGDVVLVPRGYHPVSAPPGYELYYLNVMAGPVRTWKFKNDPAHEWIMPSKLTANQPRREAR</sequence>
<dbReference type="SUPFAM" id="SSF51182">
    <property type="entry name" value="RmlC-like cupins"/>
    <property type="match status" value="1"/>
</dbReference>
<dbReference type="Gene3D" id="2.60.120.10">
    <property type="entry name" value="Jelly Rolls"/>
    <property type="match status" value="2"/>
</dbReference>
<protein>
    <recommendedName>
        <fullName evidence="2">5-deoxy-glucuronate isomerase</fullName>
        <ecNumber evidence="2">5.3.1.30</ecNumber>
    </recommendedName>
</protein>
<dbReference type="RefSeq" id="WP_204516924.1">
    <property type="nucleotide sequence ID" value="NZ_BAABIN010000015.1"/>
</dbReference>
<dbReference type="PIRSF" id="PIRSF036628">
    <property type="entry name" value="IolB"/>
    <property type="match status" value="1"/>
</dbReference>
<name>A0A938XWX4_9BACL</name>
<dbReference type="PANTHER" id="PTHR39193">
    <property type="entry name" value="5-DEOXY-GLUCURONATE ISOMERASE"/>
    <property type="match status" value="1"/>
</dbReference>
<dbReference type="InterPro" id="IPR024203">
    <property type="entry name" value="Deoxy-glucuronate_isom_IolB"/>
</dbReference>
<gene>
    <name evidence="3" type="ORF">JOD01_000788</name>
</gene>
<dbReference type="AlphaFoldDB" id="A0A938XWX4"/>
<comment type="caution">
    <text evidence="3">The sequence shown here is derived from an EMBL/GenBank/DDBJ whole genome shotgun (WGS) entry which is preliminary data.</text>
</comment>
<evidence type="ECO:0000256" key="2">
    <source>
        <dbReference type="NCBIfam" id="TIGR04378"/>
    </source>
</evidence>
<dbReference type="InterPro" id="IPR011051">
    <property type="entry name" value="RmlC_Cupin_sf"/>
</dbReference>
<organism evidence="3 4">
    <name type="scientific">Brevibacillus fulvus</name>
    <dbReference type="NCBI Taxonomy" id="1125967"/>
    <lineage>
        <taxon>Bacteria</taxon>
        <taxon>Bacillati</taxon>
        <taxon>Bacillota</taxon>
        <taxon>Bacilli</taxon>
        <taxon>Bacillales</taxon>
        <taxon>Paenibacillaceae</taxon>
        <taxon>Brevibacillus</taxon>
    </lineage>
</organism>
<dbReference type="InterPro" id="IPR021120">
    <property type="entry name" value="KduI/IolB_isomerase"/>
</dbReference>